<name>A0A3G6RCN7_CHRLC</name>
<evidence type="ECO:0000313" key="2">
    <source>
        <dbReference type="EMBL" id="AZA82154.1"/>
    </source>
</evidence>
<evidence type="ECO:0000313" key="3">
    <source>
        <dbReference type="EMBL" id="PNW14169.1"/>
    </source>
</evidence>
<dbReference type="Pfam" id="PF01510">
    <property type="entry name" value="Amidase_2"/>
    <property type="match status" value="1"/>
</dbReference>
<dbReference type="InterPro" id="IPR002502">
    <property type="entry name" value="Amidase_domain"/>
</dbReference>
<sequence length="137" mass="15442">MRNINYLVVHCTATQPNTKISSIQNYWRNELKWKSPGYHYIIEANGNVVNLLPIDKVSNGVAGHNSEIINISYVGGIDFKGNPKDTRTEAQKEALLILLKQLKKQFPSAKIQGHRDFKGVKKACPSFDAKAEYQNIV</sequence>
<dbReference type="SUPFAM" id="SSF55846">
    <property type="entry name" value="N-acetylmuramoyl-L-alanine amidase-like"/>
    <property type="match status" value="1"/>
</dbReference>
<dbReference type="GO" id="GO:0009253">
    <property type="term" value="P:peptidoglycan catabolic process"/>
    <property type="evidence" value="ECO:0007669"/>
    <property type="project" value="InterPro"/>
</dbReference>
<organism evidence="3 4">
    <name type="scientific">Chryseobacterium lactis</name>
    <dbReference type="NCBI Taxonomy" id="1241981"/>
    <lineage>
        <taxon>Bacteria</taxon>
        <taxon>Pseudomonadati</taxon>
        <taxon>Bacteroidota</taxon>
        <taxon>Flavobacteriia</taxon>
        <taxon>Flavobacteriales</taxon>
        <taxon>Weeksellaceae</taxon>
        <taxon>Chryseobacterium group</taxon>
        <taxon>Chryseobacterium</taxon>
    </lineage>
</organism>
<dbReference type="SMART" id="SM00644">
    <property type="entry name" value="Ami_2"/>
    <property type="match status" value="1"/>
</dbReference>
<reference evidence="2 5" key="2">
    <citation type="submission" date="2018-11" db="EMBL/GenBank/DDBJ databases">
        <title>Proposal to divide the Flavobacteriaceae and reorganize its genera based on Amino Acid Identity values calculated from whole genome sequences.</title>
        <authorList>
            <person name="Nicholson A.C."/>
            <person name="Gulvik C.A."/>
            <person name="Whitney A.M."/>
            <person name="Humrighouse B.W."/>
            <person name="Bell M."/>
            <person name="Holmes B."/>
            <person name="Steigerwalt A.G."/>
            <person name="Villarma A."/>
            <person name="Sheth M."/>
            <person name="Batra D."/>
            <person name="Pryor J."/>
            <person name="Bernardet J.-F."/>
            <person name="Hugo C."/>
            <person name="Kampfer P."/>
            <person name="Newman J."/>
            <person name="McQuiston J.R."/>
        </authorList>
    </citation>
    <scope>NUCLEOTIDE SEQUENCE [LARGE SCALE GENOMIC DNA]</scope>
    <source>
        <strain evidence="2 5">KC_1864</strain>
    </source>
</reference>
<keyword evidence="5" id="KW-1185">Reference proteome</keyword>
<gene>
    <name evidence="3" type="ORF">C1637_10010</name>
    <name evidence="2" type="ORF">EG342_09685</name>
</gene>
<evidence type="ECO:0000313" key="5">
    <source>
        <dbReference type="Proteomes" id="UP000279972"/>
    </source>
</evidence>
<evidence type="ECO:0000259" key="1">
    <source>
        <dbReference type="SMART" id="SM00644"/>
    </source>
</evidence>
<dbReference type="Proteomes" id="UP000279972">
    <property type="component" value="Chromosome"/>
</dbReference>
<dbReference type="EMBL" id="PPEH01000003">
    <property type="protein sequence ID" value="PNW14169.1"/>
    <property type="molecule type" value="Genomic_DNA"/>
</dbReference>
<dbReference type="Proteomes" id="UP000236262">
    <property type="component" value="Unassembled WGS sequence"/>
</dbReference>
<dbReference type="RefSeq" id="WP_103291539.1">
    <property type="nucleotide sequence ID" value="NZ_CP033924.1"/>
</dbReference>
<dbReference type="Gene3D" id="3.40.80.10">
    <property type="entry name" value="Peptidoglycan recognition protein-like"/>
    <property type="match status" value="1"/>
</dbReference>
<dbReference type="GO" id="GO:0008745">
    <property type="term" value="F:N-acetylmuramoyl-L-alanine amidase activity"/>
    <property type="evidence" value="ECO:0007669"/>
    <property type="project" value="InterPro"/>
</dbReference>
<dbReference type="PANTHER" id="PTHR11022:SF41">
    <property type="entry name" value="PEPTIDOGLYCAN-RECOGNITION PROTEIN LC-RELATED"/>
    <property type="match status" value="1"/>
</dbReference>
<dbReference type="CDD" id="cd06583">
    <property type="entry name" value="PGRP"/>
    <property type="match status" value="1"/>
</dbReference>
<dbReference type="AlphaFoldDB" id="A0A3G6RCN7"/>
<dbReference type="PANTHER" id="PTHR11022">
    <property type="entry name" value="PEPTIDOGLYCAN RECOGNITION PROTEIN"/>
    <property type="match status" value="1"/>
</dbReference>
<evidence type="ECO:0000313" key="4">
    <source>
        <dbReference type="Proteomes" id="UP000236262"/>
    </source>
</evidence>
<accession>A0A3G6RCN7</accession>
<protein>
    <submittedName>
        <fullName evidence="3">N-acetylmuramoyl-L-alanine amidase</fullName>
    </submittedName>
</protein>
<feature type="domain" description="N-acetylmuramoyl-L-alanine amidase" evidence="1">
    <location>
        <begin position="2"/>
        <end position="126"/>
    </location>
</feature>
<dbReference type="InterPro" id="IPR015510">
    <property type="entry name" value="PGRP"/>
</dbReference>
<dbReference type="EMBL" id="CP033924">
    <property type="protein sequence ID" value="AZA82154.1"/>
    <property type="molecule type" value="Genomic_DNA"/>
</dbReference>
<dbReference type="KEGG" id="clac:EG342_09685"/>
<dbReference type="InterPro" id="IPR036505">
    <property type="entry name" value="Amidase/PGRP_sf"/>
</dbReference>
<reference evidence="3 4" key="1">
    <citation type="submission" date="2018-01" db="EMBL/GenBank/DDBJ databases">
        <title>Draft genome sequences of Chryseobacterium lactis NCTC11390, Chryseobacterium oncorhynchi 701B-08, and Chryseobacterium viscerum 687B-08.</title>
        <authorList>
            <person name="Jeong J.-J."/>
            <person name="Lee Y.J."/>
            <person name="Park B."/>
            <person name="Choi I.-G."/>
            <person name="Kim K.D."/>
        </authorList>
    </citation>
    <scope>NUCLEOTIDE SEQUENCE [LARGE SCALE GENOMIC DNA]</scope>
    <source>
        <strain evidence="3 4">NCTC11390</strain>
    </source>
</reference>
<proteinExistence type="predicted"/>
<dbReference type="OrthoDB" id="1037861at2"/>